<keyword evidence="6" id="KW-1185">Reference proteome</keyword>
<dbReference type="AlphaFoldDB" id="A0A4V4NFP1"/>
<dbReference type="STRING" id="52247.A0A4V4NFP1"/>
<feature type="region of interest" description="Disordered" evidence="4">
    <location>
        <begin position="253"/>
        <end position="315"/>
    </location>
</feature>
<evidence type="ECO:0000256" key="1">
    <source>
        <dbReference type="ARBA" id="ARBA00006941"/>
    </source>
</evidence>
<dbReference type="FunFam" id="1.10.1820.10:FF:000005">
    <property type="entry name" value="Casein kinase II subunit beta"/>
    <property type="match status" value="1"/>
</dbReference>
<dbReference type="PRINTS" id="PR00472">
    <property type="entry name" value="CASNKINASEII"/>
</dbReference>
<dbReference type="GO" id="GO:0005956">
    <property type="term" value="C:protein kinase CK2 complex"/>
    <property type="evidence" value="ECO:0007669"/>
    <property type="project" value="UniProtKB-UniRule"/>
</dbReference>
<dbReference type="GO" id="GO:0006359">
    <property type="term" value="P:regulation of transcription by RNA polymerase III"/>
    <property type="evidence" value="ECO:0007669"/>
    <property type="project" value="TreeGrafter"/>
</dbReference>
<dbReference type="OrthoDB" id="2275560at2759"/>
<dbReference type="InterPro" id="IPR035991">
    <property type="entry name" value="Casein_kinase_II_beta-like"/>
</dbReference>
<dbReference type="SMART" id="SM01085">
    <property type="entry name" value="CK_II_beta"/>
    <property type="match status" value="1"/>
</dbReference>
<evidence type="ECO:0000313" key="6">
    <source>
        <dbReference type="Proteomes" id="UP000307173"/>
    </source>
</evidence>
<dbReference type="SUPFAM" id="SSF57798">
    <property type="entry name" value="Casein kinase II beta subunit"/>
    <property type="match status" value="1"/>
</dbReference>
<sequence length="315" mass="36205">MSDSSTSDSSQEEPWIVQYVTGFGKDFFVEVAPEFIEDDFNLTGLSSCVPYYKEALDLILDLEPEVSIAQSDVALIEHAAELLYGLIHARYIITKQGMIAMAKKYENNCFGSCPRYYCEGTHMLPIGRFDSPGYETVRLYCPNCNDIYLPSSSRYLNTDGAFFGTSFAGLFMKMFPEVNKSHEFTQNQYQLKLFGFKLNEKATCGPRMQWLRSWPRTQNDMYEYKKCEFSIADVKKLKALDYQYDDLIREEKEHPTIIRSEDEGSDSDDNNNDGDDDEDEDDEDEDMDIDDNRRNNTNVKNDHNNSGGESMMSIV</sequence>
<dbReference type="GO" id="GO:0034456">
    <property type="term" value="C:UTP-C complex"/>
    <property type="evidence" value="ECO:0007669"/>
    <property type="project" value="TreeGrafter"/>
</dbReference>
<dbReference type="Proteomes" id="UP000307173">
    <property type="component" value="Unassembled WGS sequence"/>
</dbReference>
<proteinExistence type="inferred from homology"/>
<feature type="compositionally biased region" description="Basic and acidic residues" evidence="4">
    <location>
        <begin position="253"/>
        <end position="262"/>
    </location>
</feature>
<accession>A0A4V4NFP1</accession>
<comment type="subunit">
    <text evidence="3">Tetramer of two alpha and two beta subunits.</text>
</comment>
<organism evidence="5 6">
    <name type="scientific">Pichia inconspicua</name>
    <dbReference type="NCBI Taxonomy" id="52247"/>
    <lineage>
        <taxon>Eukaryota</taxon>
        <taxon>Fungi</taxon>
        <taxon>Dikarya</taxon>
        <taxon>Ascomycota</taxon>
        <taxon>Saccharomycotina</taxon>
        <taxon>Pichiomycetes</taxon>
        <taxon>Pichiales</taxon>
        <taxon>Pichiaceae</taxon>
        <taxon>Pichia</taxon>
    </lineage>
</organism>
<dbReference type="EMBL" id="SELW01000405">
    <property type="protein sequence ID" value="TID28328.1"/>
    <property type="molecule type" value="Genomic_DNA"/>
</dbReference>
<evidence type="ECO:0000313" key="5">
    <source>
        <dbReference type="EMBL" id="TID28328.1"/>
    </source>
</evidence>
<comment type="similarity">
    <text evidence="1 3">Belongs to the casein kinase 2 subunit beta family.</text>
</comment>
<feature type="compositionally biased region" description="Acidic residues" evidence="4">
    <location>
        <begin position="263"/>
        <end position="289"/>
    </location>
</feature>
<name>A0A4V4NFP1_9ASCO</name>
<gene>
    <name evidence="5" type="ORF">CANINC_002505</name>
</gene>
<dbReference type="PANTHER" id="PTHR11740:SF0">
    <property type="entry name" value="CASEIN KINASE II SUBUNIT BETA"/>
    <property type="match status" value="1"/>
</dbReference>
<dbReference type="Gene3D" id="2.20.25.20">
    <property type="match status" value="1"/>
</dbReference>
<dbReference type="Pfam" id="PF01214">
    <property type="entry name" value="CK_II_beta"/>
    <property type="match status" value="1"/>
</dbReference>
<protein>
    <recommendedName>
        <fullName evidence="3">Casein kinase II subunit beta</fullName>
        <shortName evidence="3">CK II beta</shortName>
    </recommendedName>
</protein>
<reference evidence="5 6" key="1">
    <citation type="journal article" date="2019" name="Front. Genet.">
        <title>Whole-Genome Sequencing of the Opportunistic Yeast Pathogen Candida inconspicua Uncovers Its Hybrid Origin.</title>
        <authorList>
            <person name="Mixao V."/>
            <person name="Hansen A.P."/>
            <person name="Saus E."/>
            <person name="Boekhout T."/>
            <person name="Lass-Florl C."/>
            <person name="Gabaldon T."/>
        </authorList>
    </citation>
    <scope>NUCLEOTIDE SEQUENCE [LARGE SCALE GENOMIC DNA]</scope>
    <source>
        <strain evidence="5 6">CBS 180</strain>
    </source>
</reference>
<dbReference type="InterPro" id="IPR016149">
    <property type="entry name" value="Casein_kin_II_reg-sub_N"/>
</dbReference>
<dbReference type="GO" id="GO:0030291">
    <property type="term" value="F:protein serine/threonine kinase inhibitor activity"/>
    <property type="evidence" value="ECO:0007669"/>
    <property type="project" value="UniProtKB-ARBA"/>
</dbReference>
<dbReference type="PANTHER" id="PTHR11740">
    <property type="entry name" value="CASEIN KINASE II SUBUNIT BETA"/>
    <property type="match status" value="1"/>
</dbReference>
<dbReference type="Gene3D" id="1.10.1820.10">
    <property type="entry name" value="protein kinase ck2 holoenzyme, chain C, domain 1"/>
    <property type="match status" value="1"/>
</dbReference>
<dbReference type="PROSITE" id="PS01101">
    <property type="entry name" value="CK2_BETA"/>
    <property type="match status" value="1"/>
</dbReference>
<dbReference type="GO" id="GO:0005737">
    <property type="term" value="C:cytoplasm"/>
    <property type="evidence" value="ECO:0007669"/>
    <property type="project" value="TreeGrafter"/>
</dbReference>
<dbReference type="InterPro" id="IPR000704">
    <property type="entry name" value="Casein_kinase_II_reg-sub"/>
</dbReference>
<evidence type="ECO:0000256" key="4">
    <source>
        <dbReference type="SAM" id="MobiDB-lite"/>
    </source>
</evidence>
<evidence type="ECO:0000256" key="2">
    <source>
        <dbReference type="ARBA" id="ARBA00045899"/>
    </source>
</evidence>
<comment type="function">
    <text evidence="2 3">Regulatory subunit of casein kinase II/CK2. As part of the kinase complex regulates the basal catalytic activity of the alpha subunit a constitutively active serine/threonine-protein kinase that phosphorylates a large number of substrates containing acidic residues C-terminal to the phosphorylated serine or threonine.</text>
</comment>
<evidence type="ECO:0000256" key="3">
    <source>
        <dbReference type="RuleBase" id="RU361268"/>
    </source>
</evidence>
<dbReference type="FunFam" id="2.20.25.20:FF:000001">
    <property type="entry name" value="Casein kinase II subunit beta"/>
    <property type="match status" value="1"/>
</dbReference>
<comment type="caution">
    <text evidence="5">The sequence shown here is derived from an EMBL/GenBank/DDBJ whole genome shotgun (WGS) entry which is preliminary data.</text>
</comment>